<accession>A0ABW6T3H4</accession>
<dbReference type="InterPro" id="IPR027417">
    <property type="entry name" value="P-loop_NTPase"/>
</dbReference>
<dbReference type="Proteomes" id="UP001602013">
    <property type="component" value="Unassembled WGS sequence"/>
</dbReference>
<organism evidence="1 2">
    <name type="scientific">Microtetraspora malaysiensis</name>
    <dbReference type="NCBI Taxonomy" id="161358"/>
    <lineage>
        <taxon>Bacteria</taxon>
        <taxon>Bacillati</taxon>
        <taxon>Actinomycetota</taxon>
        <taxon>Actinomycetes</taxon>
        <taxon>Streptosporangiales</taxon>
        <taxon>Streptosporangiaceae</taxon>
        <taxon>Microtetraspora</taxon>
    </lineage>
</organism>
<evidence type="ECO:0000313" key="1">
    <source>
        <dbReference type="EMBL" id="MFF3671607.1"/>
    </source>
</evidence>
<dbReference type="RefSeq" id="WP_387417775.1">
    <property type="nucleotide sequence ID" value="NZ_JBIASD010000050.1"/>
</dbReference>
<name>A0ABW6T3H4_9ACTN</name>
<evidence type="ECO:0000313" key="2">
    <source>
        <dbReference type="Proteomes" id="UP001602013"/>
    </source>
</evidence>
<gene>
    <name evidence="1" type="ORF">ACFYXI_39090</name>
</gene>
<keyword evidence="2" id="KW-1185">Reference proteome</keyword>
<reference evidence="1 2" key="1">
    <citation type="submission" date="2024-10" db="EMBL/GenBank/DDBJ databases">
        <title>The Natural Products Discovery Center: Release of the First 8490 Sequenced Strains for Exploring Actinobacteria Biosynthetic Diversity.</title>
        <authorList>
            <person name="Kalkreuter E."/>
            <person name="Kautsar S.A."/>
            <person name="Yang D."/>
            <person name="Bader C.D."/>
            <person name="Teijaro C.N."/>
            <person name="Fluegel L."/>
            <person name="Davis C.M."/>
            <person name="Simpson J.R."/>
            <person name="Lauterbach L."/>
            <person name="Steele A.D."/>
            <person name="Gui C."/>
            <person name="Meng S."/>
            <person name="Li G."/>
            <person name="Viehrig K."/>
            <person name="Ye F."/>
            <person name="Su P."/>
            <person name="Kiefer A.F."/>
            <person name="Nichols A."/>
            <person name="Cepeda A.J."/>
            <person name="Yan W."/>
            <person name="Fan B."/>
            <person name="Jiang Y."/>
            <person name="Adhikari A."/>
            <person name="Zheng C.-J."/>
            <person name="Schuster L."/>
            <person name="Cowan T.M."/>
            <person name="Smanski M.J."/>
            <person name="Chevrette M.G."/>
            <person name="De Carvalho L.P.S."/>
            <person name="Shen B."/>
        </authorList>
    </citation>
    <scope>NUCLEOTIDE SEQUENCE [LARGE SCALE GENOMIC DNA]</scope>
    <source>
        <strain evidence="1 2">NPDC002173</strain>
    </source>
</reference>
<dbReference type="EMBL" id="JBIASD010000050">
    <property type="protein sequence ID" value="MFF3671607.1"/>
    <property type="molecule type" value="Genomic_DNA"/>
</dbReference>
<evidence type="ECO:0008006" key="3">
    <source>
        <dbReference type="Google" id="ProtNLM"/>
    </source>
</evidence>
<dbReference type="SUPFAM" id="SSF52540">
    <property type="entry name" value="P-loop containing nucleoside triphosphate hydrolases"/>
    <property type="match status" value="1"/>
</dbReference>
<sequence length="185" mass="20410">MNRFALYGMPGAGKSTVARMLLDAFHEEGRPALTLKIAAPLYELQALIYQVAGMPLVTPYRQDGLLLNDLGAHLRRINPDALTGTFAHRVQRCAAEQPDAVMVCDDMRAPDADALLRLGFTLVEVWAPDEMRRARKSARGDLSPGADDHSTEVQPACDPHIRIVNDGRLEDLRTRTATLARQVLL</sequence>
<proteinExistence type="predicted"/>
<comment type="caution">
    <text evidence="1">The sequence shown here is derived from an EMBL/GenBank/DDBJ whole genome shotgun (WGS) entry which is preliminary data.</text>
</comment>
<dbReference type="Gene3D" id="3.40.50.300">
    <property type="entry name" value="P-loop containing nucleotide triphosphate hydrolases"/>
    <property type="match status" value="1"/>
</dbReference>
<protein>
    <recommendedName>
        <fullName evidence="3">AAA+ ATPase domain-containing protein</fullName>
    </recommendedName>
</protein>